<keyword evidence="2" id="KW-0479">Metal-binding</keyword>
<dbReference type="GO" id="GO:0005886">
    <property type="term" value="C:plasma membrane"/>
    <property type="evidence" value="ECO:0007669"/>
    <property type="project" value="TreeGrafter"/>
</dbReference>
<evidence type="ECO:0000256" key="2">
    <source>
        <dbReference type="ARBA" id="ARBA00022723"/>
    </source>
</evidence>
<dbReference type="InterPro" id="IPR003245">
    <property type="entry name" value="Phytocyanin_dom"/>
</dbReference>
<dbReference type="EMBL" id="BTGU01000028">
    <property type="protein sequence ID" value="GMN48331.1"/>
    <property type="molecule type" value="Genomic_DNA"/>
</dbReference>
<keyword evidence="7" id="KW-0732">Signal</keyword>
<keyword evidence="1" id="KW-0813">Transport</keyword>
<feature type="signal peptide" evidence="7">
    <location>
        <begin position="1"/>
        <end position="20"/>
    </location>
</feature>
<dbReference type="GO" id="GO:0009055">
    <property type="term" value="F:electron transfer activity"/>
    <property type="evidence" value="ECO:0007669"/>
    <property type="project" value="InterPro"/>
</dbReference>
<feature type="chain" id="PRO_5041733628" description="Phytocyanin domain-containing protein" evidence="7">
    <location>
        <begin position="21"/>
        <end position="184"/>
    </location>
</feature>
<keyword evidence="10" id="KW-1185">Reference proteome</keyword>
<proteinExistence type="predicted"/>
<evidence type="ECO:0000256" key="3">
    <source>
        <dbReference type="ARBA" id="ARBA00022982"/>
    </source>
</evidence>
<protein>
    <recommendedName>
        <fullName evidence="8">Phytocyanin domain-containing protein</fullName>
    </recommendedName>
</protein>
<keyword evidence="3" id="KW-0249">Electron transport</keyword>
<dbReference type="CDD" id="cd04216">
    <property type="entry name" value="Phytocyanin"/>
    <property type="match status" value="1"/>
</dbReference>
<dbReference type="PANTHER" id="PTHR33021:SF350">
    <property type="entry name" value="UCLACYANIN-2"/>
    <property type="match status" value="1"/>
</dbReference>
<evidence type="ECO:0000256" key="6">
    <source>
        <dbReference type="SAM" id="MobiDB-lite"/>
    </source>
</evidence>
<dbReference type="PANTHER" id="PTHR33021">
    <property type="entry name" value="BLUE COPPER PROTEIN"/>
    <property type="match status" value="1"/>
</dbReference>
<dbReference type="PROSITE" id="PS00196">
    <property type="entry name" value="COPPER_BLUE"/>
    <property type="match status" value="1"/>
</dbReference>
<dbReference type="AlphaFoldDB" id="A0AA88AQV9"/>
<accession>A0AA88AQV9</accession>
<reference evidence="9" key="1">
    <citation type="submission" date="2023-07" db="EMBL/GenBank/DDBJ databases">
        <title>draft genome sequence of fig (Ficus carica).</title>
        <authorList>
            <person name="Takahashi T."/>
            <person name="Nishimura K."/>
        </authorList>
    </citation>
    <scope>NUCLEOTIDE SEQUENCE</scope>
</reference>
<evidence type="ECO:0000256" key="1">
    <source>
        <dbReference type="ARBA" id="ARBA00022448"/>
    </source>
</evidence>
<dbReference type="GO" id="GO:0046872">
    <property type="term" value="F:metal ion binding"/>
    <property type="evidence" value="ECO:0007669"/>
    <property type="project" value="UniProtKB-KW"/>
</dbReference>
<keyword evidence="5" id="KW-0325">Glycoprotein</keyword>
<evidence type="ECO:0000256" key="7">
    <source>
        <dbReference type="SAM" id="SignalP"/>
    </source>
</evidence>
<evidence type="ECO:0000259" key="8">
    <source>
        <dbReference type="PROSITE" id="PS51485"/>
    </source>
</evidence>
<evidence type="ECO:0000313" key="9">
    <source>
        <dbReference type="EMBL" id="GMN48331.1"/>
    </source>
</evidence>
<gene>
    <name evidence="9" type="ORF">TIFTF001_017505</name>
</gene>
<feature type="domain" description="Phytocyanin" evidence="8">
    <location>
        <begin position="21"/>
        <end position="119"/>
    </location>
</feature>
<dbReference type="Gene3D" id="2.60.40.420">
    <property type="entry name" value="Cupredoxins - blue copper proteins"/>
    <property type="match status" value="1"/>
</dbReference>
<dbReference type="Gramene" id="FCD_00027499-RA">
    <property type="protein sequence ID" value="FCD_00027499-RA:cds"/>
    <property type="gene ID" value="FCD_00027499"/>
</dbReference>
<name>A0AA88AQV9_FICCA</name>
<organism evidence="9 10">
    <name type="scientific">Ficus carica</name>
    <name type="common">Common fig</name>
    <dbReference type="NCBI Taxonomy" id="3494"/>
    <lineage>
        <taxon>Eukaryota</taxon>
        <taxon>Viridiplantae</taxon>
        <taxon>Streptophyta</taxon>
        <taxon>Embryophyta</taxon>
        <taxon>Tracheophyta</taxon>
        <taxon>Spermatophyta</taxon>
        <taxon>Magnoliopsida</taxon>
        <taxon>eudicotyledons</taxon>
        <taxon>Gunneridae</taxon>
        <taxon>Pentapetalae</taxon>
        <taxon>rosids</taxon>
        <taxon>fabids</taxon>
        <taxon>Rosales</taxon>
        <taxon>Moraceae</taxon>
        <taxon>Ficeae</taxon>
        <taxon>Ficus</taxon>
    </lineage>
</organism>
<evidence type="ECO:0000256" key="4">
    <source>
        <dbReference type="ARBA" id="ARBA00023008"/>
    </source>
</evidence>
<comment type="caution">
    <text evidence="9">The sequence shown here is derived from an EMBL/GenBank/DDBJ whole genome shotgun (WGS) entry which is preliminary data.</text>
</comment>
<dbReference type="InterPro" id="IPR008972">
    <property type="entry name" value="Cupredoxin"/>
</dbReference>
<dbReference type="Proteomes" id="UP001187192">
    <property type="component" value="Unassembled WGS sequence"/>
</dbReference>
<dbReference type="PROSITE" id="PS51485">
    <property type="entry name" value="PHYTOCYANIN"/>
    <property type="match status" value="1"/>
</dbReference>
<evidence type="ECO:0000313" key="10">
    <source>
        <dbReference type="Proteomes" id="UP001187192"/>
    </source>
</evidence>
<sequence>MSAVVKALFVLLLAAPVVYGVQYTVGDTSGWSSGVDYGAWTSDKNFTVGDTLVFSYDTSHKVDEVSKDDYDSCTASNVIKSHGGTTVTIDLSKPGTLYFICPTPGHCSGGMKLKVDVTEASTPSGSPPTTPASSSSPPPPSGSSSPGTASPPSPSGAASIANSMMKLAAGGSVVLATLLLHYMG</sequence>
<dbReference type="InterPro" id="IPR039391">
    <property type="entry name" value="Phytocyanin-like"/>
</dbReference>
<evidence type="ECO:0000256" key="5">
    <source>
        <dbReference type="ARBA" id="ARBA00023180"/>
    </source>
</evidence>
<feature type="compositionally biased region" description="Pro residues" evidence="6">
    <location>
        <begin position="125"/>
        <end position="141"/>
    </location>
</feature>
<dbReference type="FunFam" id="2.60.40.420:FF:000003">
    <property type="entry name" value="Blue copper"/>
    <property type="match status" value="1"/>
</dbReference>
<dbReference type="SUPFAM" id="SSF49503">
    <property type="entry name" value="Cupredoxins"/>
    <property type="match status" value="1"/>
</dbReference>
<feature type="region of interest" description="Disordered" evidence="6">
    <location>
        <begin position="118"/>
        <end position="158"/>
    </location>
</feature>
<dbReference type="InterPro" id="IPR028871">
    <property type="entry name" value="BlueCu_1_BS"/>
</dbReference>
<keyword evidence="4" id="KW-0186">Copper</keyword>
<dbReference type="Pfam" id="PF02298">
    <property type="entry name" value="Cu_bind_like"/>
    <property type="match status" value="1"/>
</dbReference>